<sequence length="52" mass="6267">MDLDQYNQQCSKFKGHTRHFAYFDTKQTNIQDSEDGISETSKHSRKFRQLRN</sequence>
<evidence type="ECO:0000256" key="1">
    <source>
        <dbReference type="SAM" id="MobiDB-lite"/>
    </source>
</evidence>
<protein>
    <submittedName>
        <fullName evidence="2">Uncharacterized protein</fullName>
    </submittedName>
</protein>
<name>K1PX60_MAGGI</name>
<feature type="region of interest" description="Disordered" evidence="1">
    <location>
        <begin position="32"/>
        <end position="52"/>
    </location>
</feature>
<dbReference type="EMBL" id="JH818971">
    <property type="protein sequence ID" value="EKC20980.1"/>
    <property type="molecule type" value="Genomic_DNA"/>
</dbReference>
<dbReference type="HOGENOM" id="CLU_3089288_0_0_1"/>
<proteinExistence type="predicted"/>
<organism evidence="2">
    <name type="scientific">Magallana gigas</name>
    <name type="common">Pacific oyster</name>
    <name type="synonym">Crassostrea gigas</name>
    <dbReference type="NCBI Taxonomy" id="29159"/>
    <lineage>
        <taxon>Eukaryota</taxon>
        <taxon>Metazoa</taxon>
        <taxon>Spiralia</taxon>
        <taxon>Lophotrochozoa</taxon>
        <taxon>Mollusca</taxon>
        <taxon>Bivalvia</taxon>
        <taxon>Autobranchia</taxon>
        <taxon>Pteriomorphia</taxon>
        <taxon>Ostreida</taxon>
        <taxon>Ostreoidea</taxon>
        <taxon>Ostreidae</taxon>
        <taxon>Magallana</taxon>
    </lineage>
</organism>
<dbReference type="AlphaFoldDB" id="K1PX60"/>
<accession>K1PX60</accession>
<gene>
    <name evidence="2" type="ORF">CGI_10004838</name>
</gene>
<reference evidence="2" key="1">
    <citation type="journal article" date="2012" name="Nature">
        <title>The oyster genome reveals stress adaptation and complexity of shell formation.</title>
        <authorList>
            <person name="Zhang G."/>
            <person name="Fang X."/>
            <person name="Guo X."/>
            <person name="Li L."/>
            <person name="Luo R."/>
            <person name="Xu F."/>
            <person name="Yang P."/>
            <person name="Zhang L."/>
            <person name="Wang X."/>
            <person name="Qi H."/>
            <person name="Xiong Z."/>
            <person name="Que H."/>
            <person name="Xie Y."/>
            <person name="Holland P.W."/>
            <person name="Paps J."/>
            <person name="Zhu Y."/>
            <person name="Wu F."/>
            <person name="Chen Y."/>
            <person name="Wang J."/>
            <person name="Peng C."/>
            <person name="Meng J."/>
            <person name="Yang L."/>
            <person name="Liu J."/>
            <person name="Wen B."/>
            <person name="Zhang N."/>
            <person name="Huang Z."/>
            <person name="Zhu Q."/>
            <person name="Feng Y."/>
            <person name="Mount A."/>
            <person name="Hedgecock D."/>
            <person name="Xu Z."/>
            <person name="Liu Y."/>
            <person name="Domazet-Loso T."/>
            <person name="Du Y."/>
            <person name="Sun X."/>
            <person name="Zhang S."/>
            <person name="Liu B."/>
            <person name="Cheng P."/>
            <person name="Jiang X."/>
            <person name="Li J."/>
            <person name="Fan D."/>
            <person name="Wang W."/>
            <person name="Fu W."/>
            <person name="Wang T."/>
            <person name="Wang B."/>
            <person name="Zhang J."/>
            <person name="Peng Z."/>
            <person name="Li Y."/>
            <person name="Li N."/>
            <person name="Wang J."/>
            <person name="Chen M."/>
            <person name="He Y."/>
            <person name="Tan F."/>
            <person name="Song X."/>
            <person name="Zheng Q."/>
            <person name="Huang R."/>
            <person name="Yang H."/>
            <person name="Du X."/>
            <person name="Chen L."/>
            <person name="Yang M."/>
            <person name="Gaffney P.M."/>
            <person name="Wang S."/>
            <person name="Luo L."/>
            <person name="She Z."/>
            <person name="Ming Y."/>
            <person name="Huang W."/>
            <person name="Zhang S."/>
            <person name="Huang B."/>
            <person name="Zhang Y."/>
            <person name="Qu T."/>
            <person name="Ni P."/>
            <person name="Miao G."/>
            <person name="Wang J."/>
            <person name="Wang Q."/>
            <person name="Steinberg C.E."/>
            <person name="Wang H."/>
            <person name="Li N."/>
            <person name="Qian L."/>
            <person name="Zhang G."/>
            <person name="Li Y."/>
            <person name="Yang H."/>
            <person name="Liu X."/>
            <person name="Wang J."/>
            <person name="Yin Y."/>
            <person name="Wang J."/>
        </authorList>
    </citation>
    <scope>NUCLEOTIDE SEQUENCE [LARGE SCALE GENOMIC DNA]</scope>
    <source>
        <strain evidence="2">05x7-T-G4-1.051#20</strain>
    </source>
</reference>
<feature type="compositionally biased region" description="Basic residues" evidence="1">
    <location>
        <begin position="43"/>
        <end position="52"/>
    </location>
</feature>
<dbReference type="InParanoid" id="K1PX60"/>
<evidence type="ECO:0000313" key="2">
    <source>
        <dbReference type="EMBL" id="EKC20980.1"/>
    </source>
</evidence>